<reference evidence="1" key="1">
    <citation type="journal article" date="2015" name="Nature">
        <title>Complex archaea that bridge the gap between prokaryotes and eukaryotes.</title>
        <authorList>
            <person name="Spang A."/>
            <person name="Saw J.H."/>
            <person name="Jorgensen S.L."/>
            <person name="Zaremba-Niedzwiedzka K."/>
            <person name="Martijn J."/>
            <person name="Lind A.E."/>
            <person name="van Eijk R."/>
            <person name="Schleper C."/>
            <person name="Guy L."/>
            <person name="Ettema T.J."/>
        </authorList>
    </citation>
    <scope>NUCLEOTIDE SEQUENCE</scope>
</reference>
<protein>
    <submittedName>
        <fullName evidence="1">Uncharacterized protein</fullName>
    </submittedName>
</protein>
<feature type="non-terminal residue" evidence="1">
    <location>
        <position position="32"/>
    </location>
</feature>
<gene>
    <name evidence="1" type="ORF">LCGC14_1999340</name>
</gene>
<sequence>MELKCRLSLEGCVSWWREPWGEEKKSGEVPIS</sequence>
<dbReference type="EMBL" id="LAZR01022697">
    <property type="protein sequence ID" value="KKL80975.1"/>
    <property type="molecule type" value="Genomic_DNA"/>
</dbReference>
<proteinExistence type="predicted"/>
<organism evidence="1">
    <name type="scientific">marine sediment metagenome</name>
    <dbReference type="NCBI Taxonomy" id="412755"/>
    <lineage>
        <taxon>unclassified sequences</taxon>
        <taxon>metagenomes</taxon>
        <taxon>ecological metagenomes</taxon>
    </lineage>
</organism>
<dbReference type="AlphaFoldDB" id="A0A0F9HH42"/>
<comment type="caution">
    <text evidence="1">The sequence shown here is derived from an EMBL/GenBank/DDBJ whole genome shotgun (WGS) entry which is preliminary data.</text>
</comment>
<accession>A0A0F9HH42</accession>
<name>A0A0F9HH42_9ZZZZ</name>
<evidence type="ECO:0000313" key="1">
    <source>
        <dbReference type="EMBL" id="KKL80975.1"/>
    </source>
</evidence>